<protein>
    <recommendedName>
        <fullName evidence="4">NfeD-like C-terminal domain-containing protein</fullName>
    </recommendedName>
</protein>
<accession>A0A4R8FED3</accession>
<feature type="transmembrane region" description="Helical" evidence="1">
    <location>
        <begin position="12"/>
        <end position="43"/>
    </location>
</feature>
<sequence>MFESTPQYLWVYLACILLIIELFTGYTVLLVLGVAVALAAAVAWFGGSIIWQLVTVVGACAIFIPVAIHFLGMRFKPNHKRD</sequence>
<dbReference type="RefSeq" id="WP_134021367.1">
    <property type="nucleotide sequence ID" value="NZ_SOEC01000033.1"/>
</dbReference>
<evidence type="ECO:0000313" key="3">
    <source>
        <dbReference type="Proteomes" id="UP000294489"/>
    </source>
</evidence>
<keyword evidence="1" id="KW-0812">Transmembrane</keyword>
<keyword evidence="1" id="KW-1133">Transmembrane helix</keyword>
<evidence type="ECO:0008006" key="4">
    <source>
        <dbReference type="Google" id="ProtNLM"/>
    </source>
</evidence>
<evidence type="ECO:0000313" key="2">
    <source>
        <dbReference type="EMBL" id="TDX21855.1"/>
    </source>
</evidence>
<name>A0A4R8FED3_9GAMM</name>
<reference evidence="2 3" key="1">
    <citation type="submission" date="2019-03" db="EMBL/GenBank/DDBJ databases">
        <title>Freshwater and sediment microbial communities from various areas in North America, analyzing microbe dynamics in response to fracking.</title>
        <authorList>
            <person name="Lamendella R."/>
        </authorList>
    </citation>
    <scope>NUCLEOTIDE SEQUENCE [LARGE SCALE GENOMIC DNA]</scope>
    <source>
        <strain evidence="2 3">6_TX</strain>
    </source>
</reference>
<dbReference type="Proteomes" id="UP000294489">
    <property type="component" value="Unassembled WGS sequence"/>
</dbReference>
<feature type="transmembrane region" description="Helical" evidence="1">
    <location>
        <begin position="49"/>
        <end position="71"/>
    </location>
</feature>
<gene>
    <name evidence="2" type="ORF">DFO67_13312</name>
</gene>
<comment type="caution">
    <text evidence="2">The sequence shown here is derived from an EMBL/GenBank/DDBJ whole genome shotgun (WGS) entry which is preliminary data.</text>
</comment>
<proteinExistence type="predicted"/>
<dbReference type="EMBL" id="SOEC01000033">
    <property type="protein sequence ID" value="TDX21855.1"/>
    <property type="molecule type" value="Genomic_DNA"/>
</dbReference>
<dbReference type="AlphaFoldDB" id="A0A4R8FED3"/>
<evidence type="ECO:0000256" key="1">
    <source>
        <dbReference type="SAM" id="Phobius"/>
    </source>
</evidence>
<organism evidence="2 3">
    <name type="scientific">Modicisalibacter xianhensis</name>
    <dbReference type="NCBI Taxonomy" id="442341"/>
    <lineage>
        <taxon>Bacteria</taxon>
        <taxon>Pseudomonadati</taxon>
        <taxon>Pseudomonadota</taxon>
        <taxon>Gammaproteobacteria</taxon>
        <taxon>Oceanospirillales</taxon>
        <taxon>Halomonadaceae</taxon>
        <taxon>Modicisalibacter</taxon>
    </lineage>
</organism>
<keyword evidence="1" id="KW-0472">Membrane</keyword>